<protein>
    <submittedName>
        <fullName evidence="2">Uncharacterized protein</fullName>
    </submittedName>
</protein>
<reference evidence="2" key="1">
    <citation type="submission" date="2022-09" db="EMBL/GenBank/DDBJ databases">
        <title>genome sequence of Deinococcus rubellus.</title>
        <authorList>
            <person name="Srinivasan S."/>
        </authorList>
    </citation>
    <scope>NUCLEOTIDE SEQUENCE</scope>
    <source>
        <strain evidence="2">Ant6</strain>
    </source>
</reference>
<evidence type="ECO:0000256" key="1">
    <source>
        <dbReference type="SAM" id="MobiDB-lite"/>
    </source>
</evidence>
<dbReference type="EMBL" id="CP104213">
    <property type="protein sequence ID" value="UWX64773.1"/>
    <property type="molecule type" value="Genomic_DNA"/>
</dbReference>
<dbReference type="RefSeq" id="WP_260561034.1">
    <property type="nucleotide sequence ID" value="NZ_BAABEC010000009.1"/>
</dbReference>
<organism evidence="2 3">
    <name type="scientific">Deinococcus rubellus</name>
    <dbReference type="NCBI Taxonomy" id="1889240"/>
    <lineage>
        <taxon>Bacteria</taxon>
        <taxon>Thermotogati</taxon>
        <taxon>Deinococcota</taxon>
        <taxon>Deinococci</taxon>
        <taxon>Deinococcales</taxon>
        <taxon>Deinococcaceae</taxon>
        <taxon>Deinococcus</taxon>
    </lineage>
</organism>
<evidence type="ECO:0000313" key="3">
    <source>
        <dbReference type="Proteomes" id="UP001060261"/>
    </source>
</evidence>
<keyword evidence="3" id="KW-1185">Reference proteome</keyword>
<evidence type="ECO:0000313" key="2">
    <source>
        <dbReference type="EMBL" id="UWX64773.1"/>
    </source>
</evidence>
<gene>
    <name evidence="2" type="ORF">N0D28_03680</name>
</gene>
<feature type="region of interest" description="Disordered" evidence="1">
    <location>
        <begin position="1"/>
        <end position="23"/>
    </location>
</feature>
<feature type="region of interest" description="Disordered" evidence="1">
    <location>
        <begin position="253"/>
        <end position="276"/>
    </location>
</feature>
<dbReference type="Proteomes" id="UP001060261">
    <property type="component" value="Chromosome"/>
</dbReference>
<sequence length="478" mass="54167">MNHLRHGRVPGQALERSAQDTTGTRFAPYLEAQRLEARQEEVQRQQCKVIVSRLDVGAKVLYAPRPGYGDVLHAGQSCEVVRPGKPGAQHPTVRVRFQDGHELTVRPGLLERSTTAFKARPAPTPMHPVVEALRERASYKVLLHLAAAELQEDADESTRVETRAQALKMVRGHLKAYPQEADLMVLVSELLDLVWREAALRFDRRARRQRTAEPAPERPQSLLSVTAAHLSRLQRQEANLIAAAILEGDVIHHKRPDDDLTPPRGPAAQPSRAGDVGEYEVTYREMHYNAMLCVRYSLSNAPSLAYHHATLADDARLRYETLTAHLAAQRTDHWSGRYHDGDRYRVDLPVNEDQTIGLEDAERREAYTFELVIVWAEDGCSLDVANGVEIEAASGVWVGDEGWTSLCRWLEHHDDRLNRGTQRGRQFEDHGDLIWRVRSEGDGYRLRTNIAESYPGIERALEAVRCLARLENREQFRL</sequence>
<name>A0ABY5YI28_9DEIO</name>
<accession>A0ABY5YI28</accession>
<proteinExistence type="predicted"/>